<feature type="transmembrane region" description="Helical" evidence="7">
    <location>
        <begin position="195"/>
        <end position="215"/>
    </location>
</feature>
<evidence type="ECO:0000256" key="4">
    <source>
        <dbReference type="ARBA" id="ARBA00022692"/>
    </source>
</evidence>
<dbReference type="Proteomes" id="UP001596378">
    <property type="component" value="Unassembled WGS sequence"/>
</dbReference>
<feature type="transmembrane region" description="Helical" evidence="7">
    <location>
        <begin position="20"/>
        <end position="42"/>
    </location>
</feature>
<comment type="caution">
    <text evidence="8">The sequence shown here is derived from an EMBL/GenBank/DDBJ whole genome shotgun (WGS) entry which is preliminary data.</text>
</comment>
<comment type="subcellular location">
    <subcellularLocation>
        <location evidence="1">Cell membrane</location>
        <topology evidence="1">Multi-pass membrane protein</topology>
    </subcellularLocation>
</comment>
<protein>
    <submittedName>
        <fullName evidence="8">MATE family efflux transporter</fullName>
    </submittedName>
</protein>
<keyword evidence="3" id="KW-1003">Cell membrane</keyword>
<feature type="transmembrane region" description="Helical" evidence="7">
    <location>
        <begin position="136"/>
        <end position="157"/>
    </location>
</feature>
<feature type="transmembrane region" description="Helical" evidence="7">
    <location>
        <begin position="101"/>
        <end position="121"/>
    </location>
</feature>
<dbReference type="InterPro" id="IPR002528">
    <property type="entry name" value="MATE_fam"/>
</dbReference>
<keyword evidence="9" id="KW-1185">Reference proteome</keyword>
<evidence type="ECO:0000256" key="1">
    <source>
        <dbReference type="ARBA" id="ARBA00004651"/>
    </source>
</evidence>
<feature type="transmembrane region" description="Helical" evidence="7">
    <location>
        <begin position="62"/>
        <end position="81"/>
    </location>
</feature>
<evidence type="ECO:0000256" key="2">
    <source>
        <dbReference type="ARBA" id="ARBA00022448"/>
    </source>
</evidence>
<evidence type="ECO:0000256" key="7">
    <source>
        <dbReference type="SAM" id="Phobius"/>
    </source>
</evidence>
<proteinExistence type="predicted"/>
<gene>
    <name evidence="8" type="ORF">ACFQMJ_34895</name>
</gene>
<dbReference type="InterPro" id="IPR048279">
    <property type="entry name" value="MdtK-like"/>
</dbReference>
<dbReference type="RefSeq" id="WP_378052030.1">
    <property type="nucleotide sequence ID" value="NZ_JBHMDN010000041.1"/>
</dbReference>
<dbReference type="EMBL" id="JBHTAI010000042">
    <property type="protein sequence ID" value="MFC7153743.1"/>
    <property type="molecule type" value="Genomic_DNA"/>
</dbReference>
<accession>A0ABW2FKN5</accession>
<feature type="transmembrane region" description="Helical" evidence="7">
    <location>
        <begin position="317"/>
        <end position="338"/>
    </location>
</feature>
<keyword evidence="6 7" id="KW-0472">Membrane</keyword>
<evidence type="ECO:0000256" key="5">
    <source>
        <dbReference type="ARBA" id="ARBA00022989"/>
    </source>
</evidence>
<dbReference type="PANTHER" id="PTHR43823">
    <property type="entry name" value="SPORULATION PROTEIN YKVU"/>
    <property type="match status" value="1"/>
</dbReference>
<evidence type="ECO:0000256" key="6">
    <source>
        <dbReference type="ARBA" id="ARBA00023136"/>
    </source>
</evidence>
<reference evidence="9" key="1">
    <citation type="journal article" date="2019" name="Int. J. Syst. Evol. Microbiol.">
        <title>The Global Catalogue of Microorganisms (GCM) 10K type strain sequencing project: providing services to taxonomists for standard genome sequencing and annotation.</title>
        <authorList>
            <consortium name="The Broad Institute Genomics Platform"/>
            <consortium name="The Broad Institute Genome Sequencing Center for Infectious Disease"/>
            <person name="Wu L."/>
            <person name="Ma J."/>
        </authorList>
    </citation>
    <scope>NUCLEOTIDE SEQUENCE [LARGE SCALE GENOMIC DNA]</scope>
    <source>
        <strain evidence="9">KCTC 12907</strain>
    </source>
</reference>
<feature type="transmembrane region" description="Helical" evidence="7">
    <location>
        <begin position="169"/>
        <end position="189"/>
    </location>
</feature>
<organism evidence="8 9">
    <name type="scientific">Cohnella cellulosilytica</name>
    <dbReference type="NCBI Taxonomy" id="986710"/>
    <lineage>
        <taxon>Bacteria</taxon>
        <taxon>Bacillati</taxon>
        <taxon>Bacillota</taxon>
        <taxon>Bacilli</taxon>
        <taxon>Bacillales</taxon>
        <taxon>Paenibacillaceae</taxon>
        <taxon>Cohnella</taxon>
    </lineage>
</organism>
<feature type="transmembrane region" description="Helical" evidence="7">
    <location>
        <begin position="236"/>
        <end position="261"/>
    </location>
</feature>
<feature type="transmembrane region" description="Helical" evidence="7">
    <location>
        <begin position="418"/>
        <end position="438"/>
    </location>
</feature>
<sequence length="458" mass="50029">MDGQKRMILFDNLWSVMWKLSWPAVLAMIFYGLNMVVDAVFVGKYVGEDALAGVSIAYQLSSLSLGLGSLVGVGAGSLLGISLGANDMQTQKRLLGNMNSLTLAVSVLFTAVGLAFAVPLVKMMGGSGEALTLGAAYFRITMIGSVLWIYGLAANMVVRAEGRMKSAAFMMGLGLLVNILFSYVFIVRLQAGVEGAAWATNIGMLVYTVMGLLYFRSGKVSFPAFPFSFRWERKMVRSILSMGMPSLIMSVMTAIQAVIVFNVLSIYGTTFDIAFYGVVLRLFNFIMTPIFGLMRALQPVISINYGAKRYDRVIRGFWIFAAASALLILPFWASAMIVPKAVLGLMFDASSIDAASVANAQIFLSILPLLSIVFMALTLFPAIDHSKPASLVGIVRQVVFYIPAMLILPRMFGVNWVYLNSMLIDLTIFIMTFILVGIEFRKLRGRSGSLREEEASTI</sequence>
<evidence type="ECO:0000256" key="3">
    <source>
        <dbReference type="ARBA" id="ARBA00022475"/>
    </source>
</evidence>
<feature type="transmembrane region" description="Helical" evidence="7">
    <location>
        <begin position="394"/>
        <end position="412"/>
    </location>
</feature>
<keyword evidence="4 7" id="KW-0812">Transmembrane</keyword>
<dbReference type="PIRSF" id="PIRSF006603">
    <property type="entry name" value="DinF"/>
    <property type="match status" value="1"/>
</dbReference>
<feature type="transmembrane region" description="Helical" evidence="7">
    <location>
        <begin position="358"/>
        <end position="382"/>
    </location>
</feature>
<evidence type="ECO:0000313" key="8">
    <source>
        <dbReference type="EMBL" id="MFC7153743.1"/>
    </source>
</evidence>
<keyword evidence="5 7" id="KW-1133">Transmembrane helix</keyword>
<keyword evidence="2" id="KW-0813">Transport</keyword>
<feature type="transmembrane region" description="Helical" evidence="7">
    <location>
        <begin position="273"/>
        <end position="297"/>
    </location>
</feature>
<name>A0ABW2FKN5_9BACL</name>
<evidence type="ECO:0000313" key="9">
    <source>
        <dbReference type="Proteomes" id="UP001596378"/>
    </source>
</evidence>
<dbReference type="InterPro" id="IPR051327">
    <property type="entry name" value="MATE_MepA_subfamily"/>
</dbReference>
<dbReference type="PANTHER" id="PTHR43823:SF3">
    <property type="entry name" value="MULTIDRUG EXPORT PROTEIN MEPA"/>
    <property type="match status" value="1"/>
</dbReference>
<dbReference type="Pfam" id="PF01554">
    <property type="entry name" value="MatE"/>
    <property type="match status" value="2"/>
</dbReference>